<protein>
    <recommendedName>
        <fullName evidence="1">COI1 F-box domain-containing protein</fullName>
    </recommendedName>
</protein>
<dbReference type="PANTHER" id="PTHR16134:SF45">
    <property type="entry name" value="PROTEIN AUXIN SIGNALING F-BOX 3"/>
    <property type="match status" value="1"/>
</dbReference>
<dbReference type="Proteomes" id="UP001229421">
    <property type="component" value="Unassembled WGS sequence"/>
</dbReference>
<dbReference type="PANTHER" id="PTHR16134">
    <property type="entry name" value="F-BOX/TPR REPEAT PROTEIN POF3"/>
    <property type="match status" value="1"/>
</dbReference>
<sequence length="497" mass="55386">MPHLPESMVELIINKLTTNRDRNSASLVNKLWYNVDRNSRRTVYVSNCYAISPTKVIDRFPNLRSVTLKGGSVISYPRFVVNDWDGTVDLWIEGLCNRCPLLEKICLKKMIVYDRNLVMISTCFDRFKALSLCSCSGFSVVGLSAIGSNCANLEQLDVERCVVTDHTRQWLRSFPETLSSLVSLNISCIKGIVNPTDVSQLVARCPNLTTLSLSKTVSVDTIRRILIKSPQLVHLGVGSTTLQNTQRSFLQLSLSLHNHKSIQSLALFHRIPTMLIRAFYPVCMNLVFLNVRFGTSLPSIELVNFIKQCTNLRRLWVRGVCVGDEGLEVVSNNCTLLEDLKVFQGKGDAGVTEAGLTAISTGCKKLKTLTYCCSTMTNMALVTFSKNCPNVTRFKLTITDPKQPDHMTLQAFDHGFGAIVQSCKDLIKLTASGLLTTDVFLYIGMYAERLEVLSVPSGCESEAGIEYVFNGCKNLKKVEINTCSHRDDALSAHIYEY</sequence>
<dbReference type="Pfam" id="PF18511">
    <property type="entry name" value="F-box_5"/>
    <property type="match status" value="1"/>
</dbReference>
<dbReference type="InterPro" id="IPR032675">
    <property type="entry name" value="LRR_dom_sf"/>
</dbReference>
<feature type="domain" description="COI1 F-box" evidence="1">
    <location>
        <begin position="4"/>
        <end position="41"/>
    </location>
</feature>
<keyword evidence="3" id="KW-1185">Reference proteome</keyword>
<dbReference type="Gene3D" id="1.20.1280.50">
    <property type="match status" value="1"/>
</dbReference>
<proteinExistence type="predicted"/>
<dbReference type="SMART" id="SM00367">
    <property type="entry name" value="LRR_CC"/>
    <property type="match status" value="5"/>
</dbReference>
<evidence type="ECO:0000259" key="1">
    <source>
        <dbReference type="Pfam" id="PF18511"/>
    </source>
</evidence>
<name>A0AAD8KBP7_TARER</name>
<reference evidence="2" key="1">
    <citation type="journal article" date="2023" name="bioRxiv">
        <title>Improved chromosome-level genome assembly for marigold (Tagetes erecta).</title>
        <authorList>
            <person name="Jiang F."/>
            <person name="Yuan L."/>
            <person name="Wang S."/>
            <person name="Wang H."/>
            <person name="Xu D."/>
            <person name="Wang A."/>
            <person name="Fan W."/>
        </authorList>
    </citation>
    <scope>NUCLEOTIDE SEQUENCE</scope>
    <source>
        <strain evidence="2">WSJ</strain>
        <tissue evidence="2">Leaf</tissue>
    </source>
</reference>
<dbReference type="CDD" id="cd22159">
    <property type="entry name" value="F-box_AtTIR1-like"/>
    <property type="match status" value="1"/>
</dbReference>
<dbReference type="InterPro" id="IPR041567">
    <property type="entry name" value="COI1_F-box"/>
</dbReference>
<gene>
    <name evidence="2" type="ORF">QVD17_29395</name>
</gene>
<accession>A0AAD8KBP7</accession>
<dbReference type="AlphaFoldDB" id="A0AAD8KBP7"/>
<dbReference type="FunFam" id="1.20.1280.50:FF:000023">
    <property type="entry name" value="F-box/LRR-repeat protein 4"/>
    <property type="match status" value="1"/>
</dbReference>
<evidence type="ECO:0000313" key="2">
    <source>
        <dbReference type="EMBL" id="KAK1419945.1"/>
    </source>
</evidence>
<organism evidence="2 3">
    <name type="scientific">Tagetes erecta</name>
    <name type="common">African marigold</name>
    <dbReference type="NCBI Taxonomy" id="13708"/>
    <lineage>
        <taxon>Eukaryota</taxon>
        <taxon>Viridiplantae</taxon>
        <taxon>Streptophyta</taxon>
        <taxon>Embryophyta</taxon>
        <taxon>Tracheophyta</taxon>
        <taxon>Spermatophyta</taxon>
        <taxon>Magnoliopsida</taxon>
        <taxon>eudicotyledons</taxon>
        <taxon>Gunneridae</taxon>
        <taxon>Pentapetalae</taxon>
        <taxon>asterids</taxon>
        <taxon>campanulids</taxon>
        <taxon>Asterales</taxon>
        <taxon>Asteraceae</taxon>
        <taxon>Asteroideae</taxon>
        <taxon>Heliantheae alliance</taxon>
        <taxon>Tageteae</taxon>
        <taxon>Tagetes</taxon>
    </lineage>
</organism>
<dbReference type="InterPro" id="IPR006553">
    <property type="entry name" value="Leu-rich_rpt_Cys-con_subtyp"/>
</dbReference>
<dbReference type="SUPFAM" id="SSF52047">
    <property type="entry name" value="RNI-like"/>
    <property type="match status" value="1"/>
</dbReference>
<dbReference type="Gene3D" id="3.80.10.10">
    <property type="entry name" value="Ribonuclease Inhibitor"/>
    <property type="match status" value="1"/>
</dbReference>
<evidence type="ECO:0000313" key="3">
    <source>
        <dbReference type="Proteomes" id="UP001229421"/>
    </source>
</evidence>
<comment type="caution">
    <text evidence="2">The sequence shown here is derived from an EMBL/GenBank/DDBJ whole genome shotgun (WGS) entry which is preliminary data.</text>
</comment>
<dbReference type="EMBL" id="JAUHHV010000007">
    <property type="protein sequence ID" value="KAK1419945.1"/>
    <property type="molecule type" value="Genomic_DNA"/>
</dbReference>